<evidence type="ECO:0000313" key="2">
    <source>
        <dbReference type="Proteomes" id="UP000095287"/>
    </source>
</evidence>
<feature type="region of interest" description="Disordered" evidence="1">
    <location>
        <begin position="1"/>
        <end position="27"/>
    </location>
</feature>
<dbReference type="Proteomes" id="UP000095287">
    <property type="component" value="Unplaced"/>
</dbReference>
<protein>
    <submittedName>
        <fullName evidence="3">Uncharacterized protein</fullName>
    </submittedName>
</protein>
<keyword evidence="2" id="KW-1185">Reference proteome</keyword>
<name>A0A1I7YW95_9BILA</name>
<sequence>MGLVRDLTSQAAQVPSQQSKRAKVEKESHITPIKIFFHRRGPRDHRPLMTYYINQSGRTLQAYPARLLDSC</sequence>
<dbReference type="AlphaFoldDB" id="A0A1I7YW95"/>
<feature type="compositionally biased region" description="Polar residues" evidence="1">
    <location>
        <begin position="7"/>
        <end position="19"/>
    </location>
</feature>
<evidence type="ECO:0000256" key="1">
    <source>
        <dbReference type="SAM" id="MobiDB-lite"/>
    </source>
</evidence>
<accession>A0A1I7YW95</accession>
<evidence type="ECO:0000313" key="3">
    <source>
        <dbReference type="WBParaSite" id="L893_g20360.t1"/>
    </source>
</evidence>
<proteinExistence type="predicted"/>
<dbReference type="WBParaSite" id="L893_g20360.t1">
    <property type="protein sequence ID" value="L893_g20360.t1"/>
    <property type="gene ID" value="L893_g20360"/>
</dbReference>
<organism evidence="2 3">
    <name type="scientific">Steinernema glaseri</name>
    <dbReference type="NCBI Taxonomy" id="37863"/>
    <lineage>
        <taxon>Eukaryota</taxon>
        <taxon>Metazoa</taxon>
        <taxon>Ecdysozoa</taxon>
        <taxon>Nematoda</taxon>
        <taxon>Chromadorea</taxon>
        <taxon>Rhabditida</taxon>
        <taxon>Tylenchina</taxon>
        <taxon>Panagrolaimomorpha</taxon>
        <taxon>Strongyloidoidea</taxon>
        <taxon>Steinernematidae</taxon>
        <taxon>Steinernema</taxon>
    </lineage>
</organism>
<reference evidence="3" key="1">
    <citation type="submission" date="2016-11" db="UniProtKB">
        <authorList>
            <consortium name="WormBaseParasite"/>
        </authorList>
    </citation>
    <scope>IDENTIFICATION</scope>
</reference>